<accession>A0A401TKI2</accession>
<evidence type="ECO:0000313" key="1">
    <source>
        <dbReference type="EMBL" id="GCC43172.1"/>
    </source>
</evidence>
<organism evidence="1 2">
    <name type="scientific">Chiloscyllium punctatum</name>
    <name type="common">Brownbanded bambooshark</name>
    <name type="synonym">Hemiscyllium punctatum</name>
    <dbReference type="NCBI Taxonomy" id="137246"/>
    <lineage>
        <taxon>Eukaryota</taxon>
        <taxon>Metazoa</taxon>
        <taxon>Chordata</taxon>
        <taxon>Craniata</taxon>
        <taxon>Vertebrata</taxon>
        <taxon>Chondrichthyes</taxon>
        <taxon>Elasmobranchii</taxon>
        <taxon>Galeomorphii</taxon>
        <taxon>Galeoidea</taxon>
        <taxon>Orectolobiformes</taxon>
        <taxon>Hemiscylliidae</taxon>
        <taxon>Chiloscyllium</taxon>
    </lineage>
</organism>
<dbReference type="Proteomes" id="UP000287033">
    <property type="component" value="Unassembled WGS sequence"/>
</dbReference>
<evidence type="ECO:0000313" key="2">
    <source>
        <dbReference type="Proteomes" id="UP000287033"/>
    </source>
</evidence>
<reference evidence="1 2" key="1">
    <citation type="journal article" date="2018" name="Nat. Ecol. Evol.">
        <title>Shark genomes provide insights into elasmobranch evolution and the origin of vertebrates.</title>
        <authorList>
            <person name="Hara Y"/>
            <person name="Yamaguchi K"/>
            <person name="Onimaru K"/>
            <person name="Kadota M"/>
            <person name="Koyanagi M"/>
            <person name="Keeley SD"/>
            <person name="Tatsumi K"/>
            <person name="Tanaka K"/>
            <person name="Motone F"/>
            <person name="Kageyama Y"/>
            <person name="Nozu R"/>
            <person name="Adachi N"/>
            <person name="Nishimura O"/>
            <person name="Nakagawa R"/>
            <person name="Tanegashima C"/>
            <person name="Kiyatake I"/>
            <person name="Matsumoto R"/>
            <person name="Murakumo K"/>
            <person name="Nishida K"/>
            <person name="Terakita A"/>
            <person name="Kuratani S"/>
            <person name="Sato K"/>
            <person name="Hyodo S Kuraku.S."/>
        </authorList>
    </citation>
    <scope>NUCLEOTIDE SEQUENCE [LARGE SCALE GENOMIC DNA]</scope>
</reference>
<gene>
    <name evidence="1" type="ORF">chiPu_0026988</name>
</gene>
<proteinExistence type="predicted"/>
<sequence length="38" mass="4342">MSWSLWARLPTLTWRPAPSSSTCSVAIGWVNRRTVNPR</sequence>
<feature type="non-terminal residue" evidence="1">
    <location>
        <position position="38"/>
    </location>
</feature>
<dbReference type="AlphaFoldDB" id="A0A401TKI2"/>
<name>A0A401TKI2_CHIPU</name>
<comment type="caution">
    <text evidence="1">The sequence shown here is derived from an EMBL/GenBank/DDBJ whole genome shotgun (WGS) entry which is preliminary data.</text>
</comment>
<keyword evidence="2" id="KW-1185">Reference proteome</keyword>
<protein>
    <submittedName>
        <fullName evidence="1">Uncharacterized protein</fullName>
    </submittedName>
</protein>
<dbReference type="EMBL" id="BEZZ01092033">
    <property type="protein sequence ID" value="GCC43172.1"/>
    <property type="molecule type" value="Genomic_DNA"/>
</dbReference>